<dbReference type="EC" id="2.3.1.1" evidence="10"/>
<evidence type="ECO:0000256" key="3">
    <source>
        <dbReference type="ARBA" id="ARBA00022571"/>
    </source>
</evidence>
<dbReference type="NCBIfam" id="NF003802">
    <property type="entry name" value="PRK05388.1"/>
    <property type="match status" value="1"/>
</dbReference>
<dbReference type="SUPFAM" id="SSF56266">
    <property type="entry name" value="DmpA/ArgJ-like"/>
    <property type="match status" value="1"/>
</dbReference>
<evidence type="ECO:0000256" key="4">
    <source>
        <dbReference type="ARBA" id="ARBA00022605"/>
    </source>
</evidence>
<evidence type="ECO:0000313" key="12">
    <source>
        <dbReference type="Proteomes" id="UP000191448"/>
    </source>
</evidence>
<feature type="site" description="Cleavage; by autolysis" evidence="10">
    <location>
        <begin position="186"/>
        <end position="187"/>
    </location>
</feature>
<dbReference type="EC" id="2.3.1.35" evidence="10"/>
<dbReference type="Pfam" id="PF01960">
    <property type="entry name" value="ArgJ"/>
    <property type="match status" value="1"/>
</dbReference>
<evidence type="ECO:0000256" key="9">
    <source>
        <dbReference type="ARBA" id="ARBA00049439"/>
    </source>
</evidence>
<keyword evidence="3 10" id="KW-0055">Arginine biosynthesis</keyword>
<keyword evidence="4 10" id="KW-0028">Amino-acid biosynthesis</keyword>
<reference evidence="11 12" key="1">
    <citation type="submission" date="2016-02" db="EMBL/GenBank/DDBJ databases">
        <title>Genome sequence of Clostridium thermobutyricum DSM 4928.</title>
        <authorList>
            <person name="Poehlein A."/>
            <person name="Daniel R."/>
        </authorList>
    </citation>
    <scope>NUCLEOTIDE SEQUENCE [LARGE SCALE GENOMIC DNA]</scope>
    <source>
        <strain evidence="11 12">DSM 4928</strain>
    </source>
</reference>
<dbReference type="NCBIfam" id="TIGR00120">
    <property type="entry name" value="ArgJ"/>
    <property type="match status" value="1"/>
</dbReference>
<evidence type="ECO:0000256" key="6">
    <source>
        <dbReference type="ARBA" id="ARBA00022813"/>
    </source>
</evidence>
<feature type="binding site" evidence="10">
    <location>
        <position position="187"/>
    </location>
    <ligand>
        <name>substrate</name>
    </ligand>
</feature>
<protein>
    <recommendedName>
        <fullName evidence="10">Arginine biosynthesis bifunctional protein ArgJ</fullName>
    </recommendedName>
    <domain>
        <recommendedName>
            <fullName evidence="10">Glutamate N-acetyltransferase</fullName>
            <ecNumber evidence="10">2.3.1.35</ecNumber>
        </recommendedName>
        <alternativeName>
            <fullName evidence="10">Ornithine acetyltransferase</fullName>
            <shortName evidence="10">OATase</shortName>
        </alternativeName>
        <alternativeName>
            <fullName evidence="10">Ornithine transacetylase</fullName>
        </alternativeName>
    </domain>
    <domain>
        <recommendedName>
            <fullName evidence="10">Amino-acid acetyltransferase</fullName>
            <ecNumber evidence="10">2.3.1.1</ecNumber>
        </recommendedName>
        <alternativeName>
            <fullName evidence="10">N-acetylglutamate synthase</fullName>
            <shortName evidence="10">AGSase</shortName>
        </alternativeName>
    </domain>
    <component>
        <recommendedName>
            <fullName evidence="10">Arginine biosynthesis bifunctional protein ArgJ alpha chain</fullName>
        </recommendedName>
    </component>
    <component>
        <recommendedName>
            <fullName evidence="10">Arginine biosynthesis bifunctional protein ArgJ beta chain</fullName>
        </recommendedName>
    </component>
</protein>
<organism evidence="11 12">
    <name type="scientific">Clostridium thermobutyricum DSM 4928</name>
    <dbReference type="NCBI Taxonomy" id="1121339"/>
    <lineage>
        <taxon>Bacteria</taxon>
        <taxon>Bacillati</taxon>
        <taxon>Bacillota</taxon>
        <taxon>Clostridia</taxon>
        <taxon>Eubacteriales</taxon>
        <taxon>Clostridiaceae</taxon>
        <taxon>Clostridium</taxon>
    </lineage>
</organism>
<feature type="active site" description="Nucleophile" evidence="10">
    <location>
        <position position="187"/>
    </location>
</feature>
<dbReference type="EMBL" id="LTAY01000027">
    <property type="protein sequence ID" value="OPX48895.1"/>
    <property type="molecule type" value="Genomic_DNA"/>
</dbReference>
<dbReference type="GO" id="GO:0004042">
    <property type="term" value="F:L-glutamate N-acetyltransferase activity"/>
    <property type="evidence" value="ECO:0007669"/>
    <property type="project" value="UniProtKB-UniRule"/>
</dbReference>
<dbReference type="OrthoDB" id="9804242at2"/>
<dbReference type="GO" id="GO:0006592">
    <property type="term" value="P:ornithine biosynthetic process"/>
    <property type="evidence" value="ECO:0007669"/>
    <property type="project" value="TreeGrafter"/>
</dbReference>
<comment type="caution">
    <text evidence="11">The sequence shown here is derived from an EMBL/GenBank/DDBJ whole genome shotgun (WGS) entry which is preliminary data.</text>
</comment>
<evidence type="ECO:0000256" key="10">
    <source>
        <dbReference type="HAMAP-Rule" id="MF_01106"/>
    </source>
</evidence>
<accession>A0A1V4SXT7</accession>
<feature type="chain" id="PRO_5023552610" description="Arginine biosynthesis bifunctional protein ArgJ alpha chain" evidence="10">
    <location>
        <begin position="1"/>
        <end position="186"/>
    </location>
</feature>
<comment type="catalytic activity">
    <reaction evidence="10">
        <text>L-glutamate + acetyl-CoA = N-acetyl-L-glutamate + CoA + H(+)</text>
        <dbReference type="Rhea" id="RHEA:24292"/>
        <dbReference type="ChEBI" id="CHEBI:15378"/>
        <dbReference type="ChEBI" id="CHEBI:29985"/>
        <dbReference type="ChEBI" id="CHEBI:44337"/>
        <dbReference type="ChEBI" id="CHEBI:57287"/>
        <dbReference type="ChEBI" id="CHEBI:57288"/>
        <dbReference type="EC" id="2.3.1.1"/>
    </reaction>
</comment>
<comment type="subcellular location">
    <subcellularLocation>
        <location evidence="10">Cytoplasm</location>
    </subcellularLocation>
</comment>
<dbReference type="InterPro" id="IPR016117">
    <property type="entry name" value="ArgJ-like_dom_sf"/>
</dbReference>
<dbReference type="Gene3D" id="3.60.70.12">
    <property type="entry name" value="L-amino peptidase D-ALA esterase/amidase"/>
    <property type="match status" value="1"/>
</dbReference>
<keyword evidence="8 10" id="KW-0012">Acyltransferase</keyword>
<dbReference type="CDD" id="cd02152">
    <property type="entry name" value="OAT"/>
    <property type="match status" value="1"/>
</dbReference>
<feature type="site" description="Involved in the stabilization of negative charge on the oxyanion by the formation of the oxyanion hole" evidence="10">
    <location>
        <position position="114"/>
    </location>
</feature>
<dbReference type="RefSeq" id="WP_080022289.1">
    <property type="nucleotide sequence ID" value="NZ_LTAY01000027.1"/>
</dbReference>
<comment type="subunit">
    <text evidence="2 10">Heterotetramer of two alpha and two beta chains.</text>
</comment>
<dbReference type="PANTHER" id="PTHR23100">
    <property type="entry name" value="ARGININE BIOSYNTHESIS BIFUNCTIONAL PROTEIN ARGJ"/>
    <property type="match status" value="1"/>
</dbReference>
<comment type="pathway">
    <text evidence="10">Amino-acid biosynthesis; L-arginine biosynthesis; N(2)-acetyl-L-ornithine from L-glutamate: step 1/4.</text>
</comment>
<dbReference type="Proteomes" id="UP000191448">
    <property type="component" value="Unassembled WGS sequence"/>
</dbReference>
<evidence type="ECO:0000256" key="1">
    <source>
        <dbReference type="ARBA" id="ARBA00006774"/>
    </source>
</evidence>
<feature type="binding site" evidence="10">
    <location>
        <position position="149"/>
    </location>
    <ligand>
        <name>substrate</name>
    </ligand>
</feature>
<comment type="pathway">
    <text evidence="10">Amino-acid biosynthesis; L-arginine biosynthesis; L-ornithine and N-acetyl-L-glutamate from L-glutamate and N(2)-acetyl-L-ornithine (cyclic): step 1/1.</text>
</comment>
<feature type="binding site" evidence="10">
    <location>
        <position position="176"/>
    </location>
    <ligand>
        <name>substrate</name>
    </ligand>
</feature>
<evidence type="ECO:0000256" key="7">
    <source>
        <dbReference type="ARBA" id="ARBA00023268"/>
    </source>
</evidence>
<dbReference type="HAMAP" id="MF_01106">
    <property type="entry name" value="ArgJ"/>
    <property type="match status" value="1"/>
</dbReference>
<dbReference type="GO" id="GO:0006526">
    <property type="term" value="P:L-arginine biosynthetic process"/>
    <property type="evidence" value="ECO:0007669"/>
    <property type="project" value="UniProtKB-UniRule"/>
</dbReference>
<feature type="site" description="Involved in the stabilization of negative charge on the oxyanion by the formation of the oxyanion hole" evidence="10">
    <location>
        <position position="113"/>
    </location>
</feature>
<feature type="binding site" evidence="10">
    <location>
        <position position="404"/>
    </location>
    <ligand>
        <name>substrate</name>
    </ligand>
</feature>
<dbReference type="FunFam" id="3.60.70.12:FF:000001">
    <property type="entry name" value="Arginine biosynthesis bifunctional protein ArgJ, chloroplastic"/>
    <property type="match status" value="1"/>
</dbReference>
<feature type="binding site" evidence="10">
    <location>
        <position position="399"/>
    </location>
    <ligand>
        <name>substrate</name>
    </ligand>
</feature>
<comment type="function">
    <text evidence="10">Catalyzes two activities which are involved in the cyclic version of arginine biosynthesis: the synthesis of N-acetylglutamate from glutamate and acetyl-CoA as the acetyl donor, and of ornithine by transacetylation between N(2)-acetylornithine and glutamate.</text>
</comment>
<name>A0A1V4SXT7_9CLOT</name>
<dbReference type="InterPro" id="IPR002813">
    <property type="entry name" value="Arg_biosynth_ArgJ"/>
</dbReference>
<keyword evidence="6 10" id="KW-0068">Autocatalytic cleavage</keyword>
<dbReference type="InterPro" id="IPR042195">
    <property type="entry name" value="ArgJ_beta_C"/>
</dbReference>
<comment type="similarity">
    <text evidence="1 10">Belongs to the ArgJ family.</text>
</comment>
<sequence length="404" mass="43387">MKIIENGSITTPKGFKASGVHCGLKKSKKDLALIYSEVKCNAAGVYTNNVVKGAPIYVTKEHLKDGTAQAIIINSGNANTCNGERGIQDAKAMTYFASFDLHLKPEDILVASTGIIGVPLNLKLIVNSFSKLTLGLSSDSSDAASAILTTDTRKKECAVSFTLSTGEEVKIGSICKGSGMIEPNMGTMLSFISTDINISKNLLNEALKESVEKTYNRISVDGDTSTNDMVLILANKLSGNNEITEKNEDYFLFLDALTKLNLIQSKRIASDGEGATKLIECTVCSAPSVADAITLSKSVINSSLVKTAIFGSDANWGRILCALGYSKINFNPNKISVSFKSTNGEIEVYKEGIGLKFDETKAKEILIQDTIEIIINMNSGNSSATCFGCDLTYDYVKINGDYRS</sequence>
<gene>
    <name evidence="10 11" type="primary">argJ</name>
    <name evidence="11" type="ORF">CLTHE_10080</name>
</gene>
<comment type="catalytic activity">
    <reaction evidence="9 10">
        <text>N(2)-acetyl-L-ornithine + L-glutamate = N-acetyl-L-glutamate + L-ornithine</text>
        <dbReference type="Rhea" id="RHEA:15349"/>
        <dbReference type="ChEBI" id="CHEBI:29985"/>
        <dbReference type="ChEBI" id="CHEBI:44337"/>
        <dbReference type="ChEBI" id="CHEBI:46911"/>
        <dbReference type="ChEBI" id="CHEBI:57805"/>
        <dbReference type="EC" id="2.3.1.35"/>
    </reaction>
</comment>
<evidence type="ECO:0000256" key="2">
    <source>
        <dbReference type="ARBA" id="ARBA00011475"/>
    </source>
</evidence>
<dbReference type="UniPathway" id="UPA00068">
    <property type="reaction ID" value="UER00106"/>
</dbReference>
<evidence type="ECO:0000313" key="11">
    <source>
        <dbReference type="EMBL" id="OPX48895.1"/>
    </source>
</evidence>
<evidence type="ECO:0000256" key="8">
    <source>
        <dbReference type="ARBA" id="ARBA00023315"/>
    </source>
</evidence>
<dbReference type="GO" id="GO:0004358">
    <property type="term" value="F:L-glutamate N-acetyltransferase activity, acting on acetyl-L-ornithine as donor"/>
    <property type="evidence" value="ECO:0007669"/>
    <property type="project" value="UniProtKB-UniRule"/>
</dbReference>
<dbReference type="GO" id="GO:0005737">
    <property type="term" value="C:cytoplasm"/>
    <property type="evidence" value="ECO:0007669"/>
    <property type="project" value="UniProtKB-SubCell"/>
</dbReference>
<dbReference type="AlphaFoldDB" id="A0A1V4SXT7"/>
<evidence type="ECO:0000256" key="5">
    <source>
        <dbReference type="ARBA" id="ARBA00022679"/>
    </source>
</evidence>
<proteinExistence type="inferred from homology"/>
<dbReference type="FunFam" id="3.10.20.340:FF:000001">
    <property type="entry name" value="Arginine biosynthesis bifunctional protein ArgJ, chloroplastic"/>
    <property type="match status" value="1"/>
</dbReference>
<keyword evidence="7 10" id="KW-0511">Multifunctional enzyme</keyword>
<feature type="chain" id="PRO_5023552611" description="Arginine biosynthesis bifunctional protein ArgJ beta chain" evidence="10">
    <location>
        <begin position="187"/>
        <end position="404"/>
    </location>
</feature>
<keyword evidence="10" id="KW-0963">Cytoplasm</keyword>
<dbReference type="Gene3D" id="3.10.20.340">
    <property type="entry name" value="ArgJ beta chain, C-terminal domain"/>
    <property type="match status" value="1"/>
</dbReference>
<feature type="binding site" evidence="10">
    <location>
        <position position="273"/>
    </location>
    <ligand>
        <name>substrate</name>
    </ligand>
</feature>
<dbReference type="PANTHER" id="PTHR23100:SF0">
    <property type="entry name" value="ARGININE BIOSYNTHESIS BIFUNCTIONAL PROTEIN ARGJ, MITOCHONDRIAL"/>
    <property type="match status" value="1"/>
</dbReference>
<keyword evidence="5 10" id="KW-0808">Transferase</keyword>